<protein>
    <submittedName>
        <fullName evidence="2">Uncharacterized protein</fullName>
    </submittedName>
</protein>
<proteinExistence type="predicted"/>
<feature type="compositionally biased region" description="Basic residues" evidence="1">
    <location>
        <begin position="194"/>
        <end position="207"/>
    </location>
</feature>
<comment type="caution">
    <text evidence="2">The sequence shown here is derived from an EMBL/GenBank/DDBJ whole genome shotgun (WGS) entry which is preliminary data.</text>
</comment>
<reference evidence="2 3" key="1">
    <citation type="submission" date="2020-08" db="EMBL/GenBank/DDBJ databases">
        <title>Sequencing the genomes of 1000 actinobacteria strains.</title>
        <authorList>
            <person name="Klenk H.-P."/>
        </authorList>
    </citation>
    <scope>NUCLEOTIDE SEQUENCE [LARGE SCALE GENOMIC DNA]</scope>
    <source>
        <strain evidence="2 3">DSM 45518</strain>
    </source>
</reference>
<name>A0A7W7D023_9ACTN</name>
<feature type="compositionally biased region" description="Polar residues" evidence="1">
    <location>
        <begin position="238"/>
        <end position="247"/>
    </location>
</feature>
<evidence type="ECO:0000256" key="1">
    <source>
        <dbReference type="SAM" id="MobiDB-lite"/>
    </source>
</evidence>
<feature type="region of interest" description="Disordered" evidence="1">
    <location>
        <begin position="1"/>
        <end position="70"/>
    </location>
</feature>
<feature type="region of interest" description="Disordered" evidence="1">
    <location>
        <begin position="132"/>
        <end position="282"/>
    </location>
</feature>
<organism evidence="2 3">
    <name type="scientific">Paractinoplanes abujensis</name>
    <dbReference type="NCBI Taxonomy" id="882441"/>
    <lineage>
        <taxon>Bacteria</taxon>
        <taxon>Bacillati</taxon>
        <taxon>Actinomycetota</taxon>
        <taxon>Actinomycetes</taxon>
        <taxon>Micromonosporales</taxon>
        <taxon>Micromonosporaceae</taxon>
        <taxon>Paractinoplanes</taxon>
    </lineage>
</organism>
<evidence type="ECO:0000313" key="3">
    <source>
        <dbReference type="Proteomes" id="UP000542742"/>
    </source>
</evidence>
<dbReference type="AlphaFoldDB" id="A0A7W7D023"/>
<evidence type="ECO:0000313" key="2">
    <source>
        <dbReference type="EMBL" id="MBB4697860.1"/>
    </source>
</evidence>
<feature type="compositionally biased region" description="Basic residues" evidence="1">
    <location>
        <begin position="143"/>
        <end position="153"/>
    </location>
</feature>
<accession>A0A7W7D023</accession>
<dbReference type="Proteomes" id="UP000542742">
    <property type="component" value="Unassembled WGS sequence"/>
</dbReference>
<sequence>MIPGTDQGVTPQGVTWPINQDHGGTRAPESDETSCCLRTGSPDRSHRRHPGASSRARTAAAARPAPADTRFHHHCRSCGRLRVLRHHRAGLERHGVAEQSGPARQRDSTRQHGLVGQHSFVRWRGLFCCPGHAGRAVQPDRRHLGRPARRGRRTGAGAHARDRLDPVDPVANARDRRSRSGRRTGCFRPAVGRPLRRGRGPSNRRRPPAPPRPAPRLDQPGRAGPTRARSGAERRFARTSNGQLHARTSTERPAVASGRQTSTERHSPRTGGRRHRAQTSRERVRDLVAHSCARFGIHGARGGTRTGGRGARGYTGVAQLDARTRVVVAWDRAEAARCIARDCARTWAVARKCAPNDGLVASG</sequence>
<keyword evidence="3" id="KW-1185">Reference proteome</keyword>
<feature type="region of interest" description="Disordered" evidence="1">
    <location>
        <begin position="93"/>
        <end position="114"/>
    </location>
</feature>
<dbReference type="EMBL" id="JACHMF010000001">
    <property type="protein sequence ID" value="MBB4697860.1"/>
    <property type="molecule type" value="Genomic_DNA"/>
</dbReference>
<gene>
    <name evidence="2" type="ORF">BKA14_008008</name>
</gene>
<feature type="compositionally biased region" description="Low complexity" evidence="1">
    <location>
        <begin position="52"/>
        <end position="68"/>
    </location>
</feature>